<comment type="caution">
    <text evidence="7">The sequence shown here is derived from an EMBL/GenBank/DDBJ whole genome shotgun (WGS) entry which is preliminary data.</text>
</comment>
<evidence type="ECO:0000313" key="8">
    <source>
        <dbReference type="Proteomes" id="UP000466535"/>
    </source>
</evidence>
<protein>
    <recommendedName>
        <fullName evidence="6">V-ATPase proteolipid subunit C-like domain-containing protein</fullName>
    </recommendedName>
</protein>
<dbReference type="AlphaFoldDB" id="A0A6B0T7X5"/>
<comment type="subcellular location">
    <subcellularLocation>
        <location evidence="1">Membrane</location>
        <topology evidence="1">Multi-pass membrane protein</topology>
    </subcellularLocation>
</comment>
<dbReference type="Gene3D" id="1.20.120.610">
    <property type="entry name" value="lithium bound rotor ring of v- atpase"/>
    <property type="match status" value="1"/>
</dbReference>
<evidence type="ECO:0000313" key="7">
    <source>
        <dbReference type="EMBL" id="MXR53047.1"/>
    </source>
</evidence>
<dbReference type="GO" id="GO:0015078">
    <property type="term" value="F:proton transmembrane transporter activity"/>
    <property type="evidence" value="ECO:0007669"/>
    <property type="project" value="InterPro"/>
</dbReference>
<keyword evidence="2 5" id="KW-0812">Transmembrane</keyword>
<evidence type="ECO:0000256" key="4">
    <source>
        <dbReference type="ARBA" id="ARBA00023136"/>
    </source>
</evidence>
<evidence type="ECO:0000256" key="3">
    <source>
        <dbReference type="ARBA" id="ARBA00022989"/>
    </source>
</evidence>
<dbReference type="Pfam" id="PF00137">
    <property type="entry name" value="ATP-synt_C"/>
    <property type="match status" value="1"/>
</dbReference>
<dbReference type="InterPro" id="IPR002379">
    <property type="entry name" value="ATPase_proteolipid_c-like_dom"/>
</dbReference>
<dbReference type="InterPro" id="IPR035921">
    <property type="entry name" value="F/V-ATP_Csub_sf"/>
</dbReference>
<dbReference type="EMBL" id="WUUT01000008">
    <property type="protein sequence ID" value="MXR53047.1"/>
    <property type="molecule type" value="Genomic_DNA"/>
</dbReference>
<keyword evidence="3 5" id="KW-1133">Transmembrane helix</keyword>
<sequence>MIEALSVVLSQAQATGGAPALEPQAAAAIAVGLAAIATGYAQRGIGSAAVGAVAEDSDNLISGLIFTAIPETLIIIAFVTIFIVG</sequence>
<keyword evidence="4 5" id="KW-0472">Membrane</keyword>
<evidence type="ECO:0000256" key="1">
    <source>
        <dbReference type="ARBA" id="ARBA00004141"/>
    </source>
</evidence>
<dbReference type="OrthoDB" id="50539at2157"/>
<gene>
    <name evidence="7" type="ORF">GRX03_15725</name>
</gene>
<dbReference type="GO" id="GO:0033177">
    <property type="term" value="C:proton-transporting two-sector ATPase complex, proton-transporting domain"/>
    <property type="evidence" value="ECO:0007669"/>
    <property type="project" value="InterPro"/>
</dbReference>
<dbReference type="CDD" id="cd18181">
    <property type="entry name" value="ATP-synt_Vo_Ao_c_TtATPase_like"/>
    <property type="match status" value="1"/>
</dbReference>
<feature type="transmembrane region" description="Helical" evidence="5">
    <location>
        <begin position="61"/>
        <end position="84"/>
    </location>
</feature>
<evidence type="ECO:0000256" key="2">
    <source>
        <dbReference type="ARBA" id="ARBA00022692"/>
    </source>
</evidence>
<evidence type="ECO:0000256" key="5">
    <source>
        <dbReference type="SAM" id="Phobius"/>
    </source>
</evidence>
<dbReference type="Proteomes" id="UP000466535">
    <property type="component" value="Unassembled WGS sequence"/>
</dbReference>
<organism evidence="7 8">
    <name type="scientific">Halovenus carboxidivorans</name>
    <dbReference type="NCBI Taxonomy" id="2692199"/>
    <lineage>
        <taxon>Archaea</taxon>
        <taxon>Methanobacteriati</taxon>
        <taxon>Methanobacteriota</taxon>
        <taxon>Stenosarchaea group</taxon>
        <taxon>Halobacteria</taxon>
        <taxon>Halobacteriales</taxon>
        <taxon>Haloarculaceae</taxon>
        <taxon>Halovenus</taxon>
    </lineage>
</organism>
<evidence type="ECO:0000259" key="6">
    <source>
        <dbReference type="Pfam" id="PF00137"/>
    </source>
</evidence>
<name>A0A6B0T7X5_9EURY</name>
<keyword evidence="8" id="KW-1185">Reference proteome</keyword>
<proteinExistence type="predicted"/>
<dbReference type="RefSeq" id="WP_159765315.1">
    <property type="nucleotide sequence ID" value="NZ_WUUT01000008.1"/>
</dbReference>
<dbReference type="SUPFAM" id="SSF81333">
    <property type="entry name" value="F1F0 ATP synthase subunit C"/>
    <property type="match status" value="1"/>
</dbReference>
<reference evidence="7 8" key="1">
    <citation type="submission" date="2019-12" db="EMBL/GenBank/DDBJ databases">
        <title>Isolation and characterization of three novel carbon monoxide-oxidizing members of Halobacteria from salione crusts and soils.</title>
        <authorList>
            <person name="Myers M.R."/>
            <person name="King G.M."/>
        </authorList>
    </citation>
    <scope>NUCLEOTIDE SEQUENCE [LARGE SCALE GENOMIC DNA]</scope>
    <source>
        <strain evidence="7 8">WSH3</strain>
    </source>
</reference>
<feature type="transmembrane region" description="Helical" evidence="5">
    <location>
        <begin position="24"/>
        <end position="41"/>
    </location>
</feature>
<accession>A0A6B0T7X5</accession>
<feature type="domain" description="V-ATPase proteolipid subunit C-like" evidence="6">
    <location>
        <begin position="26"/>
        <end position="83"/>
    </location>
</feature>